<evidence type="ECO:0000256" key="2">
    <source>
        <dbReference type="SAM" id="Phobius"/>
    </source>
</evidence>
<name>A0AAN6WL62_9PEZI</name>
<accession>A0AAN6WL62</accession>
<dbReference type="PANTHER" id="PTHR13155">
    <property type="entry name" value="A-KINASE ANCHOR PROTEINS"/>
    <property type="match status" value="1"/>
</dbReference>
<dbReference type="InterPro" id="IPR036305">
    <property type="entry name" value="RGS_sf"/>
</dbReference>
<dbReference type="AlphaFoldDB" id="A0AAN6WL62"/>
<keyword evidence="2" id="KW-1133">Transmembrane helix</keyword>
<comment type="caution">
    <text evidence="4">The sequence shown here is derived from an EMBL/GenBank/DDBJ whole genome shotgun (WGS) entry which is preliminary data.</text>
</comment>
<feature type="domain" description="RGS" evidence="3">
    <location>
        <begin position="171"/>
        <end position="247"/>
    </location>
</feature>
<dbReference type="InterPro" id="IPR044926">
    <property type="entry name" value="RGS_subdomain_2"/>
</dbReference>
<organism evidence="4 5">
    <name type="scientific">Podospora australis</name>
    <dbReference type="NCBI Taxonomy" id="1536484"/>
    <lineage>
        <taxon>Eukaryota</taxon>
        <taxon>Fungi</taxon>
        <taxon>Dikarya</taxon>
        <taxon>Ascomycota</taxon>
        <taxon>Pezizomycotina</taxon>
        <taxon>Sordariomycetes</taxon>
        <taxon>Sordariomycetidae</taxon>
        <taxon>Sordariales</taxon>
        <taxon>Podosporaceae</taxon>
        <taxon>Podospora</taxon>
    </lineage>
</organism>
<feature type="transmembrane region" description="Helical" evidence="2">
    <location>
        <begin position="336"/>
        <end position="357"/>
    </location>
</feature>
<gene>
    <name evidence="4" type="ORF">QBC35DRAFT_69295</name>
</gene>
<dbReference type="PROSITE" id="PS50132">
    <property type="entry name" value="RGS"/>
    <property type="match status" value="1"/>
</dbReference>
<dbReference type="Gene3D" id="1.10.167.10">
    <property type="entry name" value="Regulator of G-protein Signalling 4, domain 2"/>
    <property type="match status" value="1"/>
</dbReference>
<dbReference type="Pfam" id="PF00615">
    <property type="entry name" value="RGS"/>
    <property type="match status" value="1"/>
</dbReference>
<keyword evidence="2" id="KW-0472">Membrane</keyword>
<dbReference type="Proteomes" id="UP001302126">
    <property type="component" value="Unassembled WGS sequence"/>
</dbReference>
<feature type="transmembrane region" description="Helical" evidence="2">
    <location>
        <begin position="282"/>
        <end position="301"/>
    </location>
</feature>
<reference evidence="4" key="2">
    <citation type="submission" date="2023-05" db="EMBL/GenBank/DDBJ databases">
        <authorList>
            <consortium name="Lawrence Berkeley National Laboratory"/>
            <person name="Steindorff A."/>
            <person name="Hensen N."/>
            <person name="Bonometti L."/>
            <person name="Westerberg I."/>
            <person name="Brannstrom I.O."/>
            <person name="Guillou S."/>
            <person name="Cros-Aarteil S."/>
            <person name="Calhoun S."/>
            <person name="Haridas S."/>
            <person name="Kuo A."/>
            <person name="Mondo S."/>
            <person name="Pangilinan J."/>
            <person name="Riley R."/>
            <person name="Labutti K."/>
            <person name="Andreopoulos B."/>
            <person name="Lipzen A."/>
            <person name="Chen C."/>
            <person name="Yanf M."/>
            <person name="Daum C."/>
            <person name="Ng V."/>
            <person name="Clum A."/>
            <person name="Ohm R."/>
            <person name="Martin F."/>
            <person name="Silar P."/>
            <person name="Natvig D."/>
            <person name="Lalanne C."/>
            <person name="Gautier V."/>
            <person name="Ament-Velasquez S.L."/>
            <person name="Kruys A."/>
            <person name="Hutchinson M.I."/>
            <person name="Powell A.J."/>
            <person name="Barry K."/>
            <person name="Miller A.N."/>
            <person name="Grigoriev I.V."/>
            <person name="Debuchy R."/>
            <person name="Gladieux P."/>
            <person name="Thoren M.H."/>
            <person name="Johannesson H."/>
        </authorList>
    </citation>
    <scope>NUCLEOTIDE SEQUENCE</scope>
    <source>
        <strain evidence="4">PSN309</strain>
    </source>
</reference>
<feature type="compositionally biased region" description="Polar residues" evidence="1">
    <location>
        <begin position="135"/>
        <end position="165"/>
    </location>
</feature>
<proteinExistence type="predicted"/>
<protein>
    <submittedName>
        <fullName evidence="4">RGS domain-containing protein</fullName>
    </submittedName>
</protein>
<evidence type="ECO:0000259" key="3">
    <source>
        <dbReference type="PROSITE" id="PS50132"/>
    </source>
</evidence>
<feature type="region of interest" description="Disordered" evidence="1">
    <location>
        <begin position="130"/>
        <end position="165"/>
    </location>
</feature>
<keyword evidence="5" id="KW-1185">Reference proteome</keyword>
<evidence type="ECO:0000313" key="5">
    <source>
        <dbReference type="Proteomes" id="UP001302126"/>
    </source>
</evidence>
<dbReference type="GO" id="GO:0008104">
    <property type="term" value="P:intracellular protein localization"/>
    <property type="evidence" value="ECO:0007669"/>
    <property type="project" value="TreeGrafter"/>
</dbReference>
<feature type="transmembrane region" description="Helical" evidence="2">
    <location>
        <begin position="251"/>
        <end position="275"/>
    </location>
</feature>
<keyword evidence="2" id="KW-0812">Transmembrane</keyword>
<dbReference type="InterPro" id="IPR052246">
    <property type="entry name" value="Cell_Polariz_PKAAnc"/>
</dbReference>
<dbReference type="PANTHER" id="PTHR13155:SF1">
    <property type="entry name" value="A-KINASE ANCHOR PROTEIN 10, MITOCHONDRIAL"/>
    <property type="match status" value="1"/>
</dbReference>
<sequence>MNDTMASTPSPVPDLHRNRLPTLFEVLSRRTLPPVDLFSFYIYMRDQQRSVDYLDFWLDVAQHMSLCRHYVRELRRSVLVGTPELEKSSQRSSAILEGMGDMSYAAGPSMYSSEKEKNQDAQMSMYLREERTHDSPNSSTGRRPRTSTNISSTPRDINTDSNSPAHTVARQDIRASAEKILYTFLLPGAEREITLPGSITQDVTTAIEEYGRDDPEVFDVAKDYVFQAMERDAFPGFLRMKALGNLIPPTLIMRLILGLVSMFGGFWAAFILIFLNEDRLTRLWLILPFTVGVYCLASYQYSLDPILALAGYSEYTPFNFSRVREPYVRKLLARRAIMVLAVTVLIDAALCMLFVLVPGKRL</sequence>
<dbReference type="InterPro" id="IPR016137">
    <property type="entry name" value="RGS"/>
</dbReference>
<dbReference type="SMART" id="SM00315">
    <property type="entry name" value="RGS"/>
    <property type="match status" value="1"/>
</dbReference>
<evidence type="ECO:0000256" key="1">
    <source>
        <dbReference type="SAM" id="MobiDB-lite"/>
    </source>
</evidence>
<evidence type="ECO:0000313" key="4">
    <source>
        <dbReference type="EMBL" id="KAK4184054.1"/>
    </source>
</evidence>
<dbReference type="SUPFAM" id="SSF48097">
    <property type="entry name" value="Regulator of G-protein signaling, RGS"/>
    <property type="match status" value="1"/>
</dbReference>
<dbReference type="EMBL" id="MU864508">
    <property type="protein sequence ID" value="KAK4184054.1"/>
    <property type="molecule type" value="Genomic_DNA"/>
</dbReference>
<reference evidence="4" key="1">
    <citation type="journal article" date="2023" name="Mol. Phylogenet. Evol.">
        <title>Genome-scale phylogeny and comparative genomics of the fungal order Sordariales.</title>
        <authorList>
            <person name="Hensen N."/>
            <person name="Bonometti L."/>
            <person name="Westerberg I."/>
            <person name="Brannstrom I.O."/>
            <person name="Guillou S."/>
            <person name="Cros-Aarteil S."/>
            <person name="Calhoun S."/>
            <person name="Haridas S."/>
            <person name="Kuo A."/>
            <person name="Mondo S."/>
            <person name="Pangilinan J."/>
            <person name="Riley R."/>
            <person name="LaButti K."/>
            <person name="Andreopoulos B."/>
            <person name="Lipzen A."/>
            <person name="Chen C."/>
            <person name="Yan M."/>
            <person name="Daum C."/>
            <person name="Ng V."/>
            <person name="Clum A."/>
            <person name="Steindorff A."/>
            <person name="Ohm R.A."/>
            <person name="Martin F."/>
            <person name="Silar P."/>
            <person name="Natvig D.O."/>
            <person name="Lalanne C."/>
            <person name="Gautier V."/>
            <person name="Ament-Velasquez S.L."/>
            <person name="Kruys A."/>
            <person name="Hutchinson M.I."/>
            <person name="Powell A.J."/>
            <person name="Barry K."/>
            <person name="Miller A.N."/>
            <person name="Grigoriev I.V."/>
            <person name="Debuchy R."/>
            <person name="Gladieux P."/>
            <person name="Hiltunen Thoren M."/>
            <person name="Johannesson H."/>
        </authorList>
    </citation>
    <scope>NUCLEOTIDE SEQUENCE</scope>
    <source>
        <strain evidence="4">PSN309</strain>
    </source>
</reference>
<dbReference type="GO" id="GO:0005886">
    <property type="term" value="C:plasma membrane"/>
    <property type="evidence" value="ECO:0007669"/>
    <property type="project" value="TreeGrafter"/>
</dbReference>